<comment type="caution">
    <text evidence="2">The sequence shown here is derived from an EMBL/GenBank/DDBJ whole genome shotgun (WGS) entry which is preliminary data.</text>
</comment>
<accession>A0A9X4MNR4</accession>
<evidence type="ECO:0000313" key="3">
    <source>
        <dbReference type="Proteomes" id="UP001154240"/>
    </source>
</evidence>
<sequence length="242" mass="27066">MMVSKRIMKDIFRRLGLEVHRYTASVSPTAQIVSSLHKFGIDLILDVGANQGQFASEIRGGGYRGNIISFEPLSEAHSVLRRVSQRDAKWYVHPRCALGDYNGEVNINIAGNSVSSSILPMLDAHQRAAPASIYQGREVVPLQTLDAVSGDYLVNAHKSFLKIDTQGFEWQVLDGARDTLPYIRGVLLELSLVPLYEGQHLWREIIDRLETEGFVLWSLLPGFTDPVDGQTLQVDAVFYRQP</sequence>
<evidence type="ECO:0000313" key="2">
    <source>
        <dbReference type="EMBL" id="MDG4476042.1"/>
    </source>
</evidence>
<dbReference type="AlphaFoldDB" id="A0A9X4MNR4"/>
<gene>
    <name evidence="2" type="ORF">OLX77_07715</name>
</gene>
<dbReference type="PANTHER" id="PTHR36973:SF4">
    <property type="entry name" value="NODULATION PROTEIN"/>
    <property type="match status" value="1"/>
</dbReference>
<dbReference type="NCBIfam" id="TIGR01444">
    <property type="entry name" value="fkbM_fam"/>
    <property type="match status" value="1"/>
</dbReference>
<keyword evidence="3" id="KW-1185">Reference proteome</keyword>
<dbReference type="GO" id="GO:0032259">
    <property type="term" value="P:methylation"/>
    <property type="evidence" value="ECO:0007669"/>
    <property type="project" value="UniProtKB-KW"/>
</dbReference>
<proteinExistence type="predicted"/>
<dbReference type="Gene3D" id="3.40.50.150">
    <property type="entry name" value="Vaccinia Virus protein VP39"/>
    <property type="match status" value="1"/>
</dbReference>
<keyword evidence="2" id="KW-0489">Methyltransferase</keyword>
<dbReference type="Pfam" id="PF05050">
    <property type="entry name" value="Methyltransf_21"/>
    <property type="match status" value="1"/>
</dbReference>
<protein>
    <submittedName>
        <fullName evidence="2">FkbM family methyltransferase</fullName>
    </submittedName>
</protein>
<dbReference type="SUPFAM" id="SSF53335">
    <property type="entry name" value="S-adenosyl-L-methionine-dependent methyltransferases"/>
    <property type="match status" value="1"/>
</dbReference>
<organism evidence="2 3">
    <name type="scientific">Thiovibrio frasassiensis</name>
    <dbReference type="NCBI Taxonomy" id="2984131"/>
    <lineage>
        <taxon>Bacteria</taxon>
        <taxon>Pseudomonadati</taxon>
        <taxon>Thermodesulfobacteriota</taxon>
        <taxon>Desulfobulbia</taxon>
        <taxon>Desulfobulbales</taxon>
        <taxon>Thiovibrionaceae</taxon>
        <taxon>Thiovibrio</taxon>
    </lineage>
</organism>
<name>A0A9X4MNR4_9BACT</name>
<feature type="domain" description="Methyltransferase FkbM" evidence="1">
    <location>
        <begin position="46"/>
        <end position="215"/>
    </location>
</feature>
<dbReference type="InterPro" id="IPR053188">
    <property type="entry name" value="FkbM_Methyltransferase"/>
</dbReference>
<reference evidence="2" key="1">
    <citation type="journal article" date="2022" name="bioRxiv">
        <title>Thiovibrio frasassiensisgen. nov., sp. nov., an autotrophic, elemental sulfur disproportionating bacterium isolated from sulfidic karst sediment, and proposal of Thiovibrionaceae fam. nov.</title>
        <authorList>
            <person name="Aronson H."/>
            <person name="Thomas C."/>
            <person name="Bhattacharyya M."/>
            <person name="Eckstein S."/>
            <person name="Jensen S."/>
            <person name="Barco R."/>
            <person name="Macalady J."/>
            <person name="Amend J."/>
        </authorList>
    </citation>
    <scope>NUCLEOTIDE SEQUENCE</scope>
    <source>
        <strain evidence="2">RS19-109</strain>
    </source>
</reference>
<dbReference type="RefSeq" id="WP_307633011.1">
    <property type="nucleotide sequence ID" value="NZ_JAPHEH010000001.1"/>
</dbReference>
<evidence type="ECO:0000259" key="1">
    <source>
        <dbReference type="Pfam" id="PF05050"/>
    </source>
</evidence>
<dbReference type="InterPro" id="IPR006342">
    <property type="entry name" value="FkbM_mtfrase"/>
</dbReference>
<dbReference type="EMBL" id="JAPHEH010000001">
    <property type="protein sequence ID" value="MDG4476042.1"/>
    <property type="molecule type" value="Genomic_DNA"/>
</dbReference>
<dbReference type="InterPro" id="IPR029063">
    <property type="entry name" value="SAM-dependent_MTases_sf"/>
</dbReference>
<dbReference type="Proteomes" id="UP001154240">
    <property type="component" value="Unassembled WGS sequence"/>
</dbReference>
<dbReference type="PANTHER" id="PTHR36973">
    <property type="entry name" value="SLL1456 PROTEIN-RELATED"/>
    <property type="match status" value="1"/>
</dbReference>
<reference evidence="2" key="2">
    <citation type="submission" date="2022-10" db="EMBL/GenBank/DDBJ databases">
        <authorList>
            <person name="Aronson H.S."/>
        </authorList>
    </citation>
    <scope>NUCLEOTIDE SEQUENCE</scope>
    <source>
        <strain evidence="2">RS19-109</strain>
    </source>
</reference>
<dbReference type="GO" id="GO:0008171">
    <property type="term" value="F:O-methyltransferase activity"/>
    <property type="evidence" value="ECO:0007669"/>
    <property type="project" value="TreeGrafter"/>
</dbReference>
<keyword evidence="2" id="KW-0808">Transferase</keyword>